<evidence type="ECO:0000313" key="2">
    <source>
        <dbReference type="EMBL" id="SMC72130.1"/>
    </source>
</evidence>
<dbReference type="EMBL" id="FWYC01000004">
    <property type="protein sequence ID" value="SMC72130.1"/>
    <property type="molecule type" value="Genomic_DNA"/>
</dbReference>
<evidence type="ECO:0000313" key="3">
    <source>
        <dbReference type="Proteomes" id="UP000192840"/>
    </source>
</evidence>
<dbReference type="STRING" id="40571.SAMN05660733_01497"/>
<dbReference type="Proteomes" id="UP000192840">
    <property type="component" value="Unassembled WGS sequence"/>
</dbReference>
<protein>
    <submittedName>
        <fullName evidence="2">Uncharacterized protein</fullName>
    </submittedName>
</protein>
<feature type="region of interest" description="Disordered" evidence="1">
    <location>
        <begin position="1"/>
        <end position="29"/>
    </location>
</feature>
<gene>
    <name evidence="2" type="ORF">SAMN05660733_01497</name>
</gene>
<keyword evidence="3" id="KW-1185">Reference proteome</keyword>
<dbReference type="OrthoDB" id="268590at2"/>
<dbReference type="RefSeq" id="WP_030481959.1">
    <property type="nucleotide sequence ID" value="NZ_FWYC01000004.1"/>
</dbReference>
<dbReference type="AlphaFoldDB" id="A0A1W2BHA2"/>
<name>A0A1W2BHA2_9PSEU</name>
<proteinExistence type="predicted"/>
<accession>A0A1W2BHA2</accession>
<evidence type="ECO:0000256" key="1">
    <source>
        <dbReference type="SAM" id="MobiDB-lite"/>
    </source>
</evidence>
<organism evidence="2 3">
    <name type="scientific">Lentzea albidocapillata</name>
    <dbReference type="NCBI Taxonomy" id="40571"/>
    <lineage>
        <taxon>Bacteria</taxon>
        <taxon>Bacillati</taxon>
        <taxon>Actinomycetota</taxon>
        <taxon>Actinomycetes</taxon>
        <taxon>Pseudonocardiales</taxon>
        <taxon>Pseudonocardiaceae</taxon>
        <taxon>Lentzea</taxon>
    </lineage>
</organism>
<reference evidence="3" key="1">
    <citation type="submission" date="2017-04" db="EMBL/GenBank/DDBJ databases">
        <authorList>
            <person name="Varghese N."/>
            <person name="Submissions S."/>
        </authorList>
    </citation>
    <scope>NUCLEOTIDE SEQUENCE [LARGE SCALE GENOMIC DNA]</scope>
    <source>
        <strain evidence="3">DSM 44073</strain>
    </source>
</reference>
<sequence>MSDVPLVPSGNRDKYEELAADAPPANNGEPCRNCGAAIPKTAHPVHRKRHLCSPRCNDLVKRRHKYALNKQEARKQEPAIPPEDVLRFEPLFTARKRAPRVFCTDSRAEFRYEFTLGAPIEGDVVERDGAVTRYFITDGLFVAYSDNTGSLFVLGCQPGTTISAYDYWTTLHHRAFLEDGSKVGHLQEFRHDGRSWVWSTEIIRDLTADGDDVTWRAVVCTNEPRSRMWAPAYLARSQRYDRTTKAASAACQRS</sequence>